<dbReference type="Gene3D" id="3.30.530.20">
    <property type="match status" value="1"/>
</dbReference>
<organism evidence="3 4">
    <name type="scientific">Roseomonas fluvialis</name>
    <dbReference type="NCBI Taxonomy" id="1750527"/>
    <lineage>
        <taxon>Bacteria</taxon>
        <taxon>Pseudomonadati</taxon>
        <taxon>Pseudomonadota</taxon>
        <taxon>Alphaproteobacteria</taxon>
        <taxon>Acetobacterales</taxon>
        <taxon>Roseomonadaceae</taxon>
        <taxon>Roseomonas</taxon>
    </lineage>
</organism>
<reference evidence="3 4" key="1">
    <citation type="journal article" date="2016" name="Microbes Environ.">
        <title>Phylogenetically diverse aerobic anoxygenic phototrophic bacteria isolated from epilithic biofilms in Tama river, Japan.</title>
        <authorList>
            <person name="Hirose S."/>
            <person name="Matsuura K."/>
            <person name="Haruta S."/>
        </authorList>
    </citation>
    <scope>NUCLEOTIDE SEQUENCE [LARGE SCALE GENOMIC DNA]</scope>
    <source>
        <strain evidence="3 4">S08</strain>
    </source>
</reference>
<dbReference type="RefSeq" id="WP_244408648.1">
    <property type="nucleotide sequence ID" value="NZ_AP025637.1"/>
</dbReference>
<dbReference type="EMBL" id="AP025637">
    <property type="protein sequence ID" value="BDG74479.1"/>
    <property type="molecule type" value="Genomic_DNA"/>
</dbReference>
<dbReference type="Proteomes" id="UP000831327">
    <property type="component" value="Chromosome"/>
</dbReference>
<comment type="similarity">
    <text evidence="1">Belongs to the AHA1 family.</text>
</comment>
<feature type="domain" description="Activator of Hsp90 ATPase homologue 1/2-like C-terminal" evidence="2">
    <location>
        <begin position="14"/>
        <end position="130"/>
    </location>
</feature>
<gene>
    <name evidence="3" type="ORF">Rmf_44080</name>
</gene>
<evidence type="ECO:0000259" key="2">
    <source>
        <dbReference type="Pfam" id="PF08327"/>
    </source>
</evidence>
<dbReference type="InterPro" id="IPR023393">
    <property type="entry name" value="START-like_dom_sf"/>
</dbReference>
<dbReference type="CDD" id="cd07814">
    <property type="entry name" value="SRPBCC_CalC_Aha1-like"/>
    <property type="match status" value="1"/>
</dbReference>
<sequence>MPDILHRVGVKSSTHDVYRALTTIDGLAGWWTVTTSGDSTVGGRIHFQFGDRGAFDMKVLELVPGQRVLWDVVDGPAEWVGTKVSFDLRQDDEQATVMFKHAGWAEPVEFMHHCSTKWATFLMSLKAMIETGTGTPMPDDVRITVNWD</sequence>
<keyword evidence="4" id="KW-1185">Reference proteome</keyword>
<protein>
    <submittedName>
        <fullName evidence="3">Activator of HSP90 ATPase</fullName>
    </submittedName>
</protein>
<accession>A0ABM7Y8X5</accession>
<evidence type="ECO:0000313" key="3">
    <source>
        <dbReference type="EMBL" id="BDG74479.1"/>
    </source>
</evidence>
<dbReference type="SUPFAM" id="SSF55961">
    <property type="entry name" value="Bet v1-like"/>
    <property type="match status" value="1"/>
</dbReference>
<dbReference type="Pfam" id="PF08327">
    <property type="entry name" value="AHSA1"/>
    <property type="match status" value="1"/>
</dbReference>
<evidence type="ECO:0000256" key="1">
    <source>
        <dbReference type="ARBA" id="ARBA00006817"/>
    </source>
</evidence>
<proteinExistence type="inferred from homology"/>
<name>A0ABM7Y8X5_9PROT</name>
<dbReference type="InterPro" id="IPR013538">
    <property type="entry name" value="ASHA1/2-like_C"/>
</dbReference>
<evidence type="ECO:0000313" key="4">
    <source>
        <dbReference type="Proteomes" id="UP000831327"/>
    </source>
</evidence>